<name>A0ABR6CLK6_9BACI</name>
<gene>
    <name evidence="1" type="ORF">HNP81_001212</name>
</gene>
<evidence type="ECO:0000313" key="1">
    <source>
        <dbReference type="EMBL" id="MBA9025927.1"/>
    </source>
</evidence>
<reference evidence="1 2" key="1">
    <citation type="submission" date="2020-08" db="EMBL/GenBank/DDBJ databases">
        <title>Genomic Encyclopedia of Type Strains, Phase IV (KMG-IV): sequencing the most valuable type-strain genomes for metagenomic binning, comparative biology and taxonomic classification.</title>
        <authorList>
            <person name="Goeker M."/>
        </authorList>
    </citation>
    <scope>NUCLEOTIDE SEQUENCE [LARGE SCALE GENOMIC DNA]</scope>
    <source>
        <strain evidence="1 2">DSM 105481</strain>
    </source>
</reference>
<evidence type="ECO:0000313" key="2">
    <source>
        <dbReference type="Proteomes" id="UP000626697"/>
    </source>
</evidence>
<keyword evidence="2" id="KW-1185">Reference proteome</keyword>
<sequence length="99" mass="11065">MDRQIVGNYVVNLPKILGVADPYIDTNVDIGTILAMGKGLIAGNSKQMESLRIPIKDSYVNERVNVGSVLKIDYEKNRQALKAFLSQDNERPTSQEKKE</sequence>
<comment type="caution">
    <text evidence="1">The sequence shown here is derived from an EMBL/GenBank/DDBJ whole genome shotgun (WGS) entry which is preliminary data.</text>
</comment>
<organism evidence="1 2">
    <name type="scientific">Peribacillus huizhouensis</name>
    <dbReference type="NCBI Taxonomy" id="1501239"/>
    <lineage>
        <taxon>Bacteria</taxon>
        <taxon>Bacillati</taxon>
        <taxon>Bacillota</taxon>
        <taxon>Bacilli</taxon>
        <taxon>Bacillales</taxon>
        <taxon>Bacillaceae</taxon>
        <taxon>Peribacillus</taxon>
    </lineage>
</organism>
<dbReference type="Proteomes" id="UP000626697">
    <property type="component" value="Unassembled WGS sequence"/>
</dbReference>
<dbReference type="EMBL" id="JACJHX010000003">
    <property type="protein sequence ID" value="MBA9025927.1"/>
    <property type="molecule type" value="Genomic_DNA"/>
</dbReference>
<protein>
    <submittedName>
        <fullName evidence="1">Anionic cell wall polymer biosynthesis LytR-Cps2A-Psr (LCP) family protein</fullName>
    </submittedName>
</protein>
<dbReference type="Gene3D" id="3.40.630.190">
    <property type="entry name" value="LCP protein"/>
    <property type="match status" value="1"/>
</dbReference>
<proteinExistence type="predicted"/>
<accession>A0ABR6CLK6</accession>
<dbReference type="RefSeq" id="WP_182501914.1">
    <property type="nucleotide sequence ID" value="NZ_JACJHX010000003.1"/>
</dbReference>